<evidence type="ECO:0000256" key="3">
    <source>
        <dbReference type="ARBA" id="ARBA00022692"/>
    </source>
</evidence>
<dbReference type="PANTHER" id="PTHR43731:SF14">
    <property type="entry name" value="PRESENILIN-ASSOCIATED RHOMBOID-LIKE PROTEIN, MITOCHONDRIAL"/>
    <property type="match status" value="1"/>
</dbReference>
<dbReference type="RefSeq" id="WP_075972664.1">
    <property type="nucleotide sequence ID" value="NZ_MKQR01000001.1"/>
</dbReference>
<keyword evidence="6 7" id="KW-0472">Membrane</keyword>
<evidence type="ECO:0000313" key="9">
    <source>
        <dbReference type="EMBL" id="OLR95534.1"/>
    </source>
</evidence>
<feature type="domain" description="Peptidase S54 rhomboid" evidence="8">
    <location>
        <begin position="124"/>
        <end position="257"/>
    </location>
</feature>
<dbReference type="AlphaFoldDB" id="A0A1Q9LU83"/>
<feature type="transmembrane region" description="Helical" evidence="7">
    <location>
        <begin position="265"/>
        <end position="285"/>
    </location>
</feature>
<proteinExistence type="inferred from homology"/>
<evidence type="ECO:0000256" key="5">
    <source>
        <dbReference type="ARBA" id="ARBA00022989"/>
    </source>
</evidence>
<dbReference type="GO" id="GO:0006508">
    <property type="term" value="P:proteolysis"/>
    <property type="evidence" value="ECO:0007669"/>
    <property type="project" value="UniProtKB-KW"/>
</dbReference>
<comment type="similarity">
    <text evidence="2">Belongs to the peptidase S54 family.</text>
</comment>
<evidence type="ECO:0000256" key="2">
    <source>
        <dbReference type="ARBA" id="ARBA00009045"/>
    </source>
</evidence>
<sequence length="315" mass="32542">MSVPPHHPGPGPQAGLPACARHPDRPTGLGCTRCGRPACPECLVEASVGFQCVDCVRSGQRSVRRPTTVAGAPLASKPVLVPVLVAVNVGVFALTALLARSPLTNENSEFFHALSGFAPAIASGGWWRVLTAGFLHFGVLHIVVNMVALWFLRDLELLLGRVRFAVVYALSLLGGSASAYLFGALLSENAGASGAIYGLLGGLLVAVIRLKQDRHALMQVVAVIALNLAISVAVPQISLLAHLGGLVVGAVVTAGMLYAPAASRVLWQSVVSVAVLVALAVAFAVRTPAVTDEVRCADPVDLGSCVYVLPGGFPT</sequence>
<protein>
    <submittedName>
        <fullName evidence="9">Rhomboid family intramembrane serine protease</fullName>
    </submittedName>
</protein>
<keyword evidence="9" id="KW-0645">Protease</keyword>
<dbReference type="STRING" id="1193682.BJP25_00080"/>
<accession>A0A1Q9LU83</accession>
<feature type="transmembrane region" description="Helical" evidence="7">
    <location>
        <begin position="217"/>
        <end position="234"/>
    </location>
</feature>
<keyword evidence="3 7" id="KW-0812">Transmembrane</keyword>
<evidence type="ECO:0000259" key="8">
    <source>
        <dbReference type="Pfam" id="PF01694"/>
    </source>
</evidence>
<dbReference type="EMBL" id="MKQR01000001">
    <property type="protein sequence ID" value="OLR95534.1"/>
    <property type="molecule type" value="Genomic_DNA"/>
</dbReference>
<dbReference type="Proteomes" id="UP000186040">
    <property type="component" value="Unassembled WGS sequence"/>
</dbReference>
<dbReference type="InterPro" id="IPR035952">
    <property type="entry name" value="Rhomboid-like_sf"/>
</dbReference>
<dbReference type="SUPFAM" id="SSF57845">
    <property type="entry name" value="B-box zinc-binding domain"/>
    <property type="match status" value="1"/>
</dbReference>
<keyword evidence="4" id="KW-0378">Hydrolase</keyword>
<name>A0A1Q9LU83_9PSEU</name>
<dbReference type="Pfam" id="PF01694">
    <property type="entry name" value="Rhomboid"/>
    <property type="match status" value="1"/>
</dbReference>
<dbReference type="Gene3D" id="1.20.1540.10">
    <property type="entry name" value="Rhomboid-like"/>
    <property type="match status" value="1"/>
</dbReference>
<dbReference type="OrthoDB" id="9807874at2"/>
<dbReference type="SUPFAM" id="SSF144091">
    <property type="entry name" value="Rhomboid-like"/>
    <property type="match status" value="1"/>
</dbReference>
<evidence type="ECO:0000256" key="7">
    <source>
        <dbReference type="SAM" id="Phobius"/>
    </source>
</evidence>
<organism evidence="9 10">
    <name type="scientific">Actinokineospora bangkokensis</name>
    <dbReference type="NCBI Taxonomy" id="1193682"/>
    <lineage>
        <taxon>Bacteria</taxon>
        <taxon>Bacillati</taxon>
        <taxon>Actinomycetota</taxon>
        <taxon>Actinomycetes</taxon>
        <taxon>Pseudonocardiales</taxon>
        <taxon>Pseudonocardiaceae</taxon>
        <taxon>Actinokineospora</taxon>
    </lineage>
</organism>
<keyword evidence="5 7" id="KW-1133">Transmembrane helix</keyword>
<dbReference type="InterPro" id="IPR022764">
    <property type="entry name" value="Peptidase_S54_rhomboid_dom"/>
</dbReference>
<dbReference type="PANTHER" id="PTHR43731">
    <property type="entry name" value="RHOMBOID PROTEASE"/>
    <property type="match status" value="1"/>
</dbReference>
<feature type="transmembrane region" description="Helical" evidence="7">
    <location>
        <begin position="110"/>
        <end position="127"/>
    </location>
</feature>
<dbReference type="GO" id="GO:0016020">
    <property type="term" value="C:membrane"/>
    <property type="evidence" value="ECO:0007669"/>
    <property type="project" value="UniProtKB-SubCell"/>
</dbReference>
<comment type="subcellular location">
    <subcellularLocation>
        <location evidence="1">Membrane</location>
        <topology evidence="1">Multi-pass membrane protein</topology>
    </subcellularLocation>
</comment>
<evidence type="ECO:0000313" key="10">
    <source>
        <dbReference type="Proteomes" id="UP000186040"/>
    </source>
</evidence>
<gene>
    <name evidence="9" type="ORF">BJP25_00080</name>
</gene>
<evidence type="ECO:0000256" key="4">
    <source>
        <dbReference type="ARBA" id="ARBA00022801"/>
    </source>
</evidence>
<feature type="transmembrane region" description="Helical" evidence="7">
    <location>
        <begin position="192"/>
        <end position="210"/>
    </location>
</feature>
<feature type="transmembrane region" description="Helical" evidence="7">
    <location>
        <begin position="79"/>
        <end position="98"/>
    </location>
</feature>
<feature type="transmembrane region" description="Helical" evidence="7">
    <location>
        <begin position="164"/>
        <end position="186"/>
    </location>
</feature>
<evidence type="ECO:0000256" key="1">
    <source>
        <dbReference type="ARBA" id="ARBA00004141"/>
    </source>
</evidence>
<dbReference type="InterPro" id="IPR050925">
    <property type="entry name" value="Rhomboid_protease_S54"/>
</dbReference>
<keyword evidence="10" id="KW-1185">Reference proteome</keyword>
<dbReference type="CDD" id="cd19756">
    <property type="entry name" value="Bbox2"/>
    <property type="match status" value="1"/>
</dbReference>
<reference evidence="9 10" key="1">
    <citation type="submission" date="2016-10" db="EMBL/GenBank/DDBJ databases">
        <title>The Draft Genome Sequence of Actinokineospora bangkokensis 44EHWT reveals the biosynthetic pathway of antifungal compounds Thailandins with unusual extender unit butylmalonyl-CoA.</title>
        <authorList>
            <person name="Greule A."/>
            <person name="Intra B."/>
            <person name="Flemming S."/>
            <person name="Rommel M.G."/>
            <person name="Panbangred W."/>
            <person name="Bechthold A."/>
        </authorList>
    </citation>
    <scope>NUCLEOTIDE SEQUENCE [LARGE SCALE GENOMIC DNA]</scope>
    <source>
        <strain evidence="9 10">44EHW</strain>
    </source>
</reference>
<comment type="caution">
    <text evidence="9">The sequence shown here is derived from an EMBL/GenBank/DDBJ whole genome shotgun (WGS) entry which is preliminary data.</text>
</comment>
<feature type="transmembrane region" description="Helical" evidence="7">
    <location>
        <begin position="133"/>
        <end position="152"/>
    </location>
</feature>
<dbReference type="GO" id="GO:0004252">
    <property type="term" value="F:serine-type endopeptidase activity"/>
    <property type="evidence" value="ECO:0007669"/>
    <property type="project" value="InterPro"/>
</dbReference>
<evidence type="ECO:0000256" key="6">
    <source>
        <dbReference type="ARBA" id="ARBA00023136"/>
    </source>
</evidence>